<sequence>MPKASSRPSFPTSSTDFALPPSSSSSPVATSSSVTLDDSNILLQRFRRPSLLAPKAGYLSESRLHSPLASSFTLHSRRRSQGLISTDEPESDRERMLTDVSSASSENSTPPLKTLENKPDESKGKVVASRPPLTPPRRRSSASMDVQDSFSPLPGRRLSFPLKQPRILNLLAESRPEENEVKSEAAFQRLINSCSDLPIPPRTPRVTADRGRYPEEAGREEAQREDTPSDDEEQVDDTPFAFSSVGGSEPIAIKKPHTPAGSVYGDDLSMSTSESSSFGTAAMDVDLVGRPPFHDGTLANAKQPPASPFSMMSTPINHWRYTPPPTTSAVRSNKRKLEDRFDPYPSASKRRAVSPSVSHLRDSHSSVGSPMNGRNTRLPIAIPVNIPGSTWFIPVILPSADEHDFEPYPKIVHGLGEPDSKASA</sequence>
<dbReference type="Proteomes" id="UP000565441">
    <property type="component" value="Unassembled WGS sequence"/>
</dbReference>
<feature type="compositionally biased region" description="Basic and acidic residues" evidence="1">
    <location>
        <begin position="207"/>
        <end position="227"/>
    </location>
</feature>
<evidence type="ECO:0000256" key="1">
    <source>
        <dbReference type="SAM" id="MobiDB-lite"/>
    </source>
</evidence>
<reference evidence="2 3" key="1">
    <citation type="journal article" date="2020" name="ISME J.">
        <title>Uncovering the hidden diversity of litter-decomposition mechanisms in mushroom-forming fungi.</title>
        <authorList>
            <person name="Floudas D."/>
            <person name="Bentzer J."/>
            <person name="Ahren D."/>
            <person name="Johansson T."/>
            <person name="Persson P."/>
            <person name="Tunlid A."/>
        </authorList>
    </citation>
    <scope>NUCLEOTIDE SEQUENCE [LARGE SCALE GENOMIC DNA]</scope>
    <source>
        <strain evidence="2 3">CBS 661.87</strain>
    </source>
</reference>
<proteinExistence type="predicted"/>
<evidence type="ECO:0000313" key="3">
    <source>
        <dbReference type="Proteomes" id="UP000565441"/>
    </source>
</evidence>
<feature type="region of interest" description="Disordered" evidence="1">
    <location>
        <begin position="1"/>
        <end position="40"/>
    </location>
</feature>
<comment type="caution">
    <text evidence="2">The sequence shown here is derived from an EMBL/GenBank/DDBJ whole genome shotgun (WGS) entry which is preliminary data.</text>
</comment>
<keyword evidence="3" id="KW-1185">Reference proteome</keyword>
<organism evidence="2 3">
    <name type="scientific">Tricholomella constricta</name>
    <dbReference type="NCBI Taxonomy" id="117010"/>
    <lineage>
        <taxon>Eukaryota</taxon>
        <taxon>Fungi</taxon>
        <taxon>Dikarya</taxon>
        <taxon>Basidiomycota</taxon>
        <taxon>Agaricomycotina</taxon>
        <taxon>Agaricomycetes</taxon>
        <taxon>Agaricomycetidae</taxon>
        <taxon>Agaricales</taxon>
        <taxon>Tricholomatineae</taxon>
        <taxon>Lyophyllaceae</taxon>
        <taxon>Tricholomella</taxon>
    </lineage>
</organism>
<dbReference type="EMBL" id="JAACJP010000004">
    <property type="protein sequence ID" value="KAF5385172.1"/>
    <property type="molecule type" value="Genomic_DNA"/>
</dbReference>
<gene>
    <name evidence="2" type="ORF">D9615_001344</name>
</gene>
<dbReference type="OrthoDB" id="5396103at2759"/>
<evidence type="ECO:0000313" key="2">
    <source>
        <dbReference type="EMBL" id="KAF5385172.1"/>
    </source>
</evidence>
<accession>A0A8H5HKY8</accession>
<feature type="compositionally biased region" description="Low complexity" evidence="1">
    <location>
        <begin position="18"/>
        <end position="36"/>
    </location>
</feature>
<feature type="compositionally biased region" description="Polar residues" evidence="1">
    <location>
        <begin position="1"/>
        <end position="16"/>
    </location>
</feature>
<name>A0A8H5HKY8_9AGAR</name>
<feature type="compositionally biased region" description="Polar residues" evidence="1">
    <location>
        <begin position="99"/>
        <end position="111"/>
    </location>
</feature>
<feature type="region of interest" description="Disordered" evidence="1">
    <location>
        <begin position="194"/>
        <end position="275"/>
    </location>
</feature>
<feature type="region of interest" description="Disordered" evidence="1">
    <location>
        <begin position="320"/>
        <end position="372"/>
    </location>
</feature>
<feature type="compositionally biased region" description="Basic and acidic residues" evidence="1">
    <location>
        <begin position="115"/>
        <end position="124"/>
    </location>
</feature>
<feature type="region of interest" description="Disordered" evidence="1">
    <location>
        <begin position="67"/>
        <end position="159"/>
    </location>
</feature>
<protein>
    <submittedName>
        <fullName evidence="2">Uncharacterized protein</fullName>
    </submittedName>
</protein>
<dbReference type="AlphaFoldDB" id="A0A8H5HKY8"/>